<dbReference type="STRING" id="673.AL542_15540"/>
<evidence type="ECO:0000313" key="3">
    <source>
        <dbReference type="Proteomes" id="UP000254512"/>
    </source>
</evidence>
<accession>A0A377HQ04</accession>
<organism evidence="2 3">
    <name type="scientific">Grimontia hollisae</name>
    <name type="common">Vibrio hollisae</name>
    <dbReference type="NCBI Taxonomy" id="673"/>
    <lineage>
        <taxon>Bacteria</taxon>
        <taxon>Pseudomonadati</taxon>
        <taxon>Pseudomonadota</taxon>
        <taxon>Gammaproteobacteria</taxon>
        <taxon>Vibrionales</taxon>
        <taxon>Vibrionaceae</taxon>
        <taxon>Grimontia</taxon>
    </lineage>
</organism>
<name>A0A377HQ04_GRIHO</name>
<dbReference type="Proteomes" id="UP000254512">
    <property type="component" value="Unassembled WGS sequence"/>
</dbReference>
<evidence type="ECO:0000256" key="1">
    <source>
        <dbReference type="SAM" id="SignalP"/>
    </source>
</evidence>
<dbReference type="EMBL" id="UGHD01000002">
    <property type="protein sequence ID" value="STO57802.1"/>
    <property type="molecule type" value="Genomic_DNA"/>
</dbReference>
<reference evidence="2 3" key="1">
    <citation type="submission" date="2018-06" db="EMBL/GenBank/DDBJ databases">
        <authorList>
            <consortium name="Pathogen Informatics"/>
            <person name="Doyle S."/>
        </authorList>
    </citation>
    <scope>NUCLEOTIDE SEQUENCE [LARGE SCALE GENOMIC DNA]</scope>
    <source>
        <strain evidence="2 3">NCTC11645</strain>
    </source>
</reference>
<keyword evidence="1" id="KW-0732">Signal</keyword>
<gene>
    <name evidence="2" type="ORF">NCTC11645_02195</name>
</gene>
<protein>
    <submittedName>
        <fullName evidence="2">Type III secretory pathway, lipoprotein EscJ</fullName>
    </submittedName>
</protein>
<dbReference type="AlphaFoldDB" id="A0A377HQ04"/>
<dbReference type="RefSeq" id="WP_005503014.1">
    <property type="nucleotide sequence ID" value="NZ_CABMOB010000001.1"/>
</dbReference>
<dbReference type="KEGG" id="gho:AL542_15540"/>
<feature type="signal peptide" evidence="1">
    <location>
        <begin position="1"/>
        <end position="21"/>
    </location>
</feature>
<sequence>MKKLLLLACVLLLGGCGTTGMTQVAKFESADLSNKVVVLLNKNNVTAKLASLKDGYGVLVDDEQEMRARELLAYYNFYFEREDLNDLLESKFASLSKLENVKSNFLQSRELYNKLSIMPSILRVSVVVTGEKAKRTSVLIISLSEISPENKSNIERFLKGVLNEEDKLTISYFVQAV</sequence>
<evidence type="ECO:0000313" key="2">
    <source>
        <dbReference type="EMBL" id="STO57802.1"/>
    </source>
</evidence>
<proteinExistence type="predicted"/>
<dbReference type="PROSITE" id="PS51257">
    <property type="entry name" value="PROKAR_LIPOPROTEIN"/>
    <property type="match status" value="1"/>
</dbReference>
<feature type="chain" id="PRO_5016795835" evidence="1">
    <location>
        <begin position="22"/>
        <end position="177"/>
    </location>
</feature>
<dbReference type="GeneID" id="58897356"/>
<keyword evidence="2" id="KW-0449">Lipoprotein</keyword>